<dbReference type="GO" id="GO:0005886">
    <property type="term" value="C:plasma membrane"/>
    <property type="evidence" value="ECO:0007669"/>
    <property type="project" value="UniProtKB-SubCell"/>
</dbReference>
<feature type="transmembrane region" description="Helical" evidence="10">
    <location>
        <begin position="125"/>
        <end position="145"/>
    </location>
</feature>
<evidence type="ECO:0000256" key="5">
    <source>
        <dbReference type="ARBA" id="ARBA00022692"/>
    </source>
</evidence>
<accession>A0A558ABG1</accession>
<dbReference type="PANTHER" id="PTHR43840:SF15">
    <property type="entry name" value="MITOCHONDRIAL METAL TRANSPORTER 1-RELATED"/>
    <property type="match status" value="1"/>
</dbReference>
<proteinExistence type="inferred from homology"/>
<evidence type="ECO:0000256" key="4">
    <source>
        <dbReference type="ARBA" id="ARBA00022475"/>
    </source>
</evidence>
<dbReference type="InterPro" id="IPR058533">
    <property type="entry name" value="Cation_efflux_TM"/>
</dbReference>
<dbReference type="Gene3D" id="3.30.70.1350">
    <property type="entry name" value="Cation efflux protein, cytoplasmic domain"/>
    <property type="match status" value="1"/>
</dbReference>
<keyword evidence="8 10" id="KW-0472">Membrane</keyword>
<evidence type="ECO:0000256" key="10">
    <source>
        <dbReference type="SAM" id="Phobius"/>
    </source>
</evidence>
<dbReference type="InterPro" id="IPR036837">
    <property type="entry name" value="Cation_efflux_CTD_sf"/>
</dbReference>
<dbReference type="SUPFAM" id="SSF161111">
    <property type="entry name" value="Cation efflux protein transmembrane domain-like"/>
    <property type="match status" value="1"/>
</dbReference>
<keyword evidence="7" id="KW-0406">Ion transport</keyword>
<evidence type="ECO:0000256" key="6">
    <source>
        <dbReference type="ARBA" id="ARBA00022989"/>
    </source>
</evidence>
<reference evidence="13 14" key="1">
    <citation type="submission" date="2019-07" db="EMBL/GenBank/DDBJ databases">
        <title>New species of Amycolatopsis and Streptomyces.</title>
        <authorList>
            <person name="Duangmal K."/>
            <person name="Teo W.F.A."/>
            <person name="Lipun K."/>
        </authorList>
    </citation>
    <scope>NUCLEOTIDE SEQUENCE [LARGE SCALE GENOMIC DNA]</scope>
    <source>
        <strain evidence="13 14">JCM 30562</strain>
    </source>
</reference>
<feature type="transmembrane region" description="Helical" evidence="10">
    <location>
        <begin position="157"/>
        <end position="179"/>
    </location>
</feature>
<keyword evidence="5 10" id="KW-0812">Transmembrane</keyword>
<evidence type="ECO:0000256" key="8">
    <source>
        <dbReference type="ARBA" id="ARBA00023136"/>
    </source>
</evidence>
<comment type="caution">
    <text evidence="13">The sequence shown here is derived from an EMBL/GenBank/DDBJ whole genome shotgun (WGS) entry which is preliminary data.</text>
</comment>
<evidence type="ECO:0000313" key="13">
    <source>
        <dbReference type="EMBL" id="TVT21565.1"/>
    </source>
</evidence>
<feature type="transmembrane region" description="Helical" evidence="10">
    <location>
        <begin position="200"/>
        <end position="218"/>
    </location>
</feature>
<dbReference type="Gene3D" id="1.20.1510.10">
    <property type="entry name" value="Cation efflux protein transmembrane domain"/>
    <property type="match status" value="1"/>
</dbReference>
<dbReference type="Pfam" id="PF16916">
    <property type="entry name" value="ZT_dimer"/>
    <property type="match status" value="1"/>
</dbReference>
<feature type="region of interest" description="Disordered" evidence="9">
    <location>
        <begin position="1"/>
        <end position="22"/>
    </location>
</feature>
<dbReference type="GO" id="GO:0015341">
    <property type="term" value="F:zinc efflux antiporter activity"/>
    <property type="evidence" value="ECO:0007669"/>
    <property type="project" value="TreeGrafter"/>
</dbReference>
<evidence type="ECO:0000256" key="7">
    <source>
        <dbReference type="ARBA" id="ARBA00023065"/>
    </source>
</evidence>
<evidence type="ECO:0000256" key="3">
    <source>
        <dbReference type="ARBA" id="ARBA00022448"/>
    </source>
</evidence>
<dbReference type="SUPFAM" id="SSF160240">
    <property type="entry name" value="Cation efflux protein cytoplasmic domain-like"/>
    <property type="match status" value="1"/>
</dbReference>
<dbReference type="GO" id="GO:0015086">
    <property type="term" value="F:cadmium ion transmembrane transporter activity"/>
    <property type="evidence" value="ECO:0007669"/>
    <property type="project" value="TreeGrafter"/>
</dbReference>
<dbReference type="FunFam" id="1.20.1510.10:FF:000006">
    <property type="entry name" value="Divalent cation efflux transporter"/>
    <property type="match status" value="1"/>
</dbReference>
<feature type="domain" description="Cation efflux protein cytoplasmic" evidence="12">
    <location>
        <begin position="261"/>
        <end position="329"/>
    </location>
</feature>
<dbReference type="OrthoDB" id="9813655at2"/>
<dbReference type="EMBL" id="VJZA01000025">
    <property type="protein sequence ID" value="TVT21565.1"/>
    <property type="molecule type" value="Genomic_DNA"/>
</dbReference>
<dbReference type="RefSeq" id="WP_144639273.1">
    <property type="nucleotide sequence ID" value="NZ_BNAX01000034.1"/>
</dbReference>
<evidence type="ECO:0000259" key="11">
    <source>
        <dbReference type="Pfam" id="PF01545"/>
    </source>
</evidence>
<comment type="subcellular location">
    <subcellularLocation>
        <location evidence="1">Cell membrane</location>
        <topology evidence="1">Multi-pass membrane protein</topology>
    </subcellularLocation>
</comment>
<evidence type="ECO:0000256" key="9">
    <source>
        <dbReference type="SAM" id="MobiDB-lite"/>
    </source>
</evidence>
<keyword evidence="4" id="KW-1003">Cell membrane</keyword>
<keyword evidence="3" id="KW-0813">Transport</keyword>
<dbReference type="GO" id="GO:0006882">
    <property type="term" value="P:intracellular zinc ion homeostasis"/>
    <property type="evidence" value="ECO:0007669"/>
    <property type="project" value="TreeGrafter"/>
</dbReference>
<protein>
    <submittedName>
        <fullName evidence="13">Cation transporter</fullName>
    </submittedName>
</protein>
<dbReference type="GO" id="GO:0015093">
    <property type="term" value="F:ferrous iron transmembrane transporter activity"/>
    <property type="evidence" value="ECO:0007669"/>
    <property type="project" value="TreeGrafter"/>
</dbReference>
<evidence type="ECO:0000256" key="1">
    <source>
        <dbReference type="ARBA" id="ARBA00004651"/>
    </source>
</evidence>
<comment type="similarity">
    <text evidence="2">Belongs to the cation diffusion facilitator (CDF) transporter (TC 2.A.4) family.</text>
</comment>
<keyword evidence="6 10" id="KW-1133">Transmembrane helix</keyword>
<dbReference type="InterPro" id="IPR027470">
    <property type="entry name" value="Cation_efflux_CTD"/>
</dbReference>
<sequence>MPTAPHNQHGHGHDEQQGHGARWRHRVRHLLTPHSHDSADRVDDVLETSRRGLRALAWSFAGLFATAVAQLALVLVTGSVALLGDTIHNFADALTAVPLGVAFLLGRRAATRRYTYGLGRAEDLAGIAVVVVIAASAALAAYQAVDRLLHPRPVEHLLVLALAGVVGFAGNELVARYRITVGRQIGSAALVADGLHARTDGFTSLAVVLGALGVALGFPAADPIIGLLITVAILFVLRDAAREVFHRLMDAVDPAALDLAEHTARAVPGVHSVRDLRMRWIGHTQRAELAIHVDNTLTVEQAHRLAHAVEHQLTQTVPRLTAATVHTEPATTHQTRAE</sequence>
<dbReference type="Pfam" id="PF01545">
    <property type="entry name" value="Cation_efflux"/>
    <property type="match status" value="1"/>
</dbReference>
<dbReference type="FunFam" id="3.30.70.1350:FF:000014">
    <property type="entry name" value="Cation efflux system protein"/>
    <property type="match status" value="1"/>
</dbReference>
<dbReference type="InterPro" id="IPR027469">
    <property type="entry name" value="Cation_efflux_TMD_sf"/>
</dbReference>
<dbReference type="InterPro" id="IPR002524">
    <property type="entry name" value="Cation_efflux"/>
</dbReference>
<dbReference type="AlphaFoldDB" id="A0A558ABG1"/>
<feature type="domain" description="Cation efflux protein transmembrane" evidence="11">
    <location>
        <begin position="59"/>
        <end position="249"/>
    </location>
</feature>
<feature type="transmembrane region" description="Helical" evidence="10">
    <location>
        <begin position="56"/>
        <end position="81"/>
    </location>
</feature>
<evidence type="ECO:0000256" key="2">
    <source>
        <dbReference type="ARBA" id="ARBA00008114"/>
    </source>
</evidence>
<keyword evidence="14" id="KW-1185">Reference proteome</keyword>
<name>A0A558ABG1_9PSEU</name>
<evidence type="ECO:0000313" key="14">
    <source>
        <dbReference type="Proteomes" id="UP000318578"/>
    </source>
</evidence>
<dbReference type="InterPro" id="IPR050291">
    <property type="entry name" value="CDF_Transporter"/>
</dbReference>
<feature type="transmembrane region" description="Helical" evidence="10">
    <location>
        <begin position="87"/>
        <end position="105"/>
    </location>
</feature>
<dbReference type="Proteomes" id="UP000318578">
    <property type="component" value="Unassembled WGS sequence"/>
</dbReference>
<gene>
    <name evidence="13" type="ORF">FNH06_16500</name>
</gene>
<organism evidence="13 14">
    <name type="scientific">Amycolatopsis acidiphila</name>
    <dbReference type="NCBI Taxonomy" id="715473"/>
    <lineage>
        <taxon>Bacteria</taxon>
        <taxon>Bacillati</taxon>
        <taxon>Actinomycetota</taxon>
        <taxon>Actinomycetes</taxon>
        <taxon>Pseudonocardiales</taxon>
        <taxon>Pseudonocardiaceae</taxon>
        <taxon>Amycolatopsis</taxon>
    </lineage>
</organism>
<dbReference type="PANTHER" id="PTHR43840">
    <property type="entry name" value="MITOCHONDRIAL METAL TRANSPORTER 1-RELATED"/>
    <property type="match status" value="1"/>
</dbReference>
<dbReference type="NCBIfam" id="TIGR01297">
    <property type="entry name" value="CDF"/>
    <property type="match status" value="1"/>
</dbReference>
<evidence type="ECO:0000259" key="12">
    <source>
        <dbReference type="Pfam" id="PF16916"/>
    </source>
</evidence>